<evidence type="ECO:0000259" key="4">
    <source>
        <dbReference type="Pfam" id="PF00892"/>
    </source>
</evidence>
<feature type="transmembrane region" description="Helical" evidence="3">
    <location>
        <begin position="70"/>
        <end position="89"/>
    </location>
</feature>
<dbReference type="EMBL" id="JACHXK010000011">
    <property type="protein sequence ID" value="MBB3112331.1"/>
    <property type="molecule type" value="Genomic_DNA"/>
</dbReference>
<feature type="transmembrane region" description="Helical" evidence="3">
    <location>
        <begin position="95"/>
        <end position="117"/>
    </location>
</feature>
<dbReference type="Proteomes" id="UP000570361">
    <property type="component" value="Unassembled WGS sequence"/>
</dbReference>
<dbReference type="GO" id="GO:0016020">
    <property type="term" value="C:membrane"/>
    <property type="evidence" value="ECO:0007669"/>
    <property type="project" value="InterPro"/>
</dbReference>
<dbReference type="AlphaFoldDB" id="A0A7W5FPG2"/>
<comment type="subcellular location">
    <subcellularLocation>
        <location evidence="1">Endomembrane system</location>
        <topology evidence="1">Multi-pass membrane protein</topology>
    </subcellularLocation>
</comment>
<keyword evidence="6" id="KW-1185">Reference proteome</keyword>
<feature type="transmembrane region" description="Helical" evidence="3">
    <location>
        <begin position="214"/>
        <end position="232"/>
    </location>
</feature>
<evidence type="ECO:0000313" key="6">
    <source>
        <dbReference type="Proteomes" id="UP000570361"/>
    </source>
</evidence>
<feature type="domain" description="EamA" evidence="4">
    <location>
        <begin position="13"/>
        <end position="139"/>
    </location>
</feature>
<feature type="transmembrane region" description="Helical" evidence="3">
    <location>
        <begin position="7"/>
        <end position="28"/>
    </location>
</feature>
<dbReference type="InterPro" id="IPR000620">
    <property type="entry name" value="EamA_dom"/>
</dbReference>
<organism evidence="5 6">
    <name type="scientific">Paenibacillus phyllosphaerae</name>
    <dbReference type="NCBI Taxonomy" id="274593"/>
    <lineage>
        <taxon>Bacteria</taxon>
        <taxon>Bacillati</taxon>
        <taxon>Bacillota</taxon>
        <taxon>Bacilli</taxon>
        <taxon>Bacillales</taxon>
        <taxon>Paenibacillaceae</taxon>
        <taxon>Paenibacillus</taxon>
    </lineage>
</organism>
<dbReference type="SUPFAM" id="SSF103481">
    <property type="entry name" value="Multidrug resistance efflux transporter EmrE"/>
    <property type="match status" value="2"/>
</dbReference>
<protein>
    <submittedName>
        <fullName evidence="5">Drug/metabolite transporter (DMT)-like permease</fullName>
    </submittedName>
</protein>
<gene>
    <name evidence="5" type="ORF">FHS18_004417</name>
</gene>
<feature type="transmembrane region" description="Helical" evidence="3">
    <location>
        <begin position="150"/>
        <end position="170"/>
    </location>
</feature>
<feature type="transmembrane region" description="Helical" evidence="3">
    <location>
        <begin position="182"/>
        <end position="202"/>
    </location>
</feature>
<keyword evidence="3" id="KW-0812">Transmembrane</keyword>
<feature type="transmembrane region" description="Helical" evidence="3">
    <location>
        <begin position="269"/>
        <end position="286"/>
    </location>
</feature>
<dbReference type="RefSeq" id="WP_343060619.1">
    <property type="nucleotide sequence ID" value="NZ_JACHXK010000011.1"/>
</dbReference>
<reference evidence="5 6" key="1">
    <citation type="submission" date="2020-08" db="EMBL/GenBank/DDBJ databases">
        <title>Genomic Encyclopedia of Type Strains, Phase III (KMG-III): the genomes of soil and plant-associated and newly described type strains.</title>
        <authorList>
            <person name="Whitman W."/>
        </authorList>
    </citation>
    <scope>NUCLEOTIDE SEQUENCE [LARGE SCALE GENOMIC DNA]</scope>
    <source>
        <strain evidence="5 6">CECT 5862</strain>
    </source>
</reference>
<comment type="caution">
    <text evidence="5">The sequence shown here is derived from an EMBL/GenBank/DDBJ whole genome shotgun (WGS) entry which is preliminary data.</text>
</comment>
<proteinExistence type="inferred from homology"/>
<sequence>MKHPAPPIAPIIPLLVGMVAISFAPILVRYSDAPVSVQGMYRMLLTFLLMLPFGSKHFPAIRRISGKDWMLLFFAGFFLALHFLLWMASLTYTSIASSTILLSLEPVLVMIGTFFLFKDRASRLAIFGMIIALAGAICVGSGDMSVSREAVFGDLLSFLGTVAVAINMLIAKQIMTRVPSYLYSLIVFFVTFVCFAGYNIAMGIEMFDYPSREWIVFLLLAIIPTVFGHLIFNWLMPYVKATTISMSVLAEPVGASILGMMLFKEMVTHTQLIGGAFIIAGLYIYLKGEQQPKNEKITGAINKEQAG</sequence>
<feature type="transmembrane region" description="Helical" evidence="3">
    <location>
        <begin position="40"/>
        <end position="58"/>
    </location>
</feature>
<dbReference type="PANTHER" id="PTHR22911:SF76">
    <property type="entry name" value="EAMA DOMAIN-CONTAINING PROTEIN"/>
    <property type="match status" value="1"/>
</dbReference>
<feature type="domain" description="EamA" evidence="4">
    <location>
        <begin position="152"/>
        <end position="285"/>
    </location>
</feature>
<keyword evidence="3" id="KW-1133">Transmembrane helix</keyword>
<evidence type="ECO:0000256" key="3">
    <source>
        <dbReference type="SAM" id="Phobius"/>
    </source>
</evidence>
<name>A0A7W5FPG2_9BACL</name>
<dbReference type="Pfam" id="PF00892">
    <property type="entry name" value="EamA"/>
    <property type="match status" value="2"/>
</dbReference>
<feature type="transmembrane region" description="Helical" evidence="3">
    <location>
        <begin position="244"/>
        <end position="263"/>
    </location>
</feature>
<dbReference type="InterPro" id="IPR037185">
    <property type="entry name" value="EmrE-like"/>
</dbReference>
<dbReference type="PANTHER" id="PTHR22911">
    <property type="entry name" value="ACYL-MALONYL CONDENSING ENZYME-RELATED"/>
    <property type="match status" value="1"/>
</dbReference>
<evidence type="ECO:0000256" key="2">
    <source>
        <dbReference type="ARBA" id="ARBA00007362"/>
    </source>
</evidence>
<evidence type="ECO:0000256" key="1">
    <source>
        <dbReference type="ARBA" id="ARBA00004127"/>
    </source>
</evidence>
<keyword evidence="3" id="KW-0472">Membrane</keyword>
<feature type="transmembrane region" description="Helical" evidence="3">
    <location>
        <begin position="124"/>
        <end position="144"/>
    </location>
</feature>
<accession>A0A7W5FPG2</accession>
<comment type="similarity">
    <text evidence="2">Belongs to the EamA transporter family.</text>
</comment>
<evidence type="ECO:0000313" key="5">
    <source>
        <dbReference type="EMBL" id="MBB3112331.1"/>
    </source>
</evidence>